<organism evidence="1 2">
    <name type="scientific">Actinocatenispora rupis</name>
    <dbReference type="NCBI Taxonomy" id="519421"/>
    <lineage>
        <taxon>Bacteria</taxon>
        <taxon>Bacillati</taxon>
        <taxon>Actinomycetota</taxon>
        <taxon>Actinomycetes</taxon>
        <taxon>Micromonosporales</taxon>
        <taxon>Micromonosporaceae</taxon>
        <taxon>Actinocatenispora</taxon>
    </lineage>
</organism>
<keyword evidence="2" id="KW-1185">Reference proteome</keyword>
<gene>
    <name evidence="1" type="ORF">Aru02nite_53280</name>
</gene>
<evidence type="ECO:0000313" key="1">
    <source>
        <dbReference type="EMBL" id="GID14439.1"/>
    </source>
</evidence>
<comment type="caution">
    <text evidence="1">The sequence shown here is derived from an EMBL/GenBank/DDBJ whole genome shotgun (WGS) entry which is preliminary data.</text>
</comment>
<accession>A0A8J3JCY3</accession>
<dbReference type="AlphaFoldDB" id="A0A8J3JCY3"/>
<evidence type="ECO:0000313" key="2">
    <source>
        <dbReference type="Proteomes" id="UP000612808"/>
    </source>
</evidence>
<dbReference type="EMBL" id="BOMB01000031">
    <property type="protein sequence ID" value="GID14439.1"/>
    <property type="molecule type" value="Genomic_DNA"/>
</dbReference>
<dbReference type="SUPFAM" id="SSF51726">
    <property type="entry name" value="UROD/MetE-like"/>
    <property type="match status" value="1"/>
</dbReference>
<reference evidence="1" key="1">
    <citation type="submission" date="2021-01" db="EMBL/GenBank/DDBJ databases">
        <title>Whole genome shotgun sequence of Actinocatenispora rupis NBRC 107355.</title>
        <authorList>
            <person name="Komaki H."/>
            <person name="Tamura T."/>
        </authorList>
    </citation>
    <scope>NUCLEOTIDE SEQUENCE</scope>
    <source>
        <strain evidence="1">NBRC 107355</strain>
    </source>
</reference>
<sequence>MWPAGAATGVGSLPGTDPAEALRTVFGELPDLPFLTELPGRGPGAELLGRTAGLLVELPVELYAARWKLTGRPGRDLRRTRDLLARDLDELVEVADGYSGVLKVAAGGPWTLAAGLDLPTGGAVLRDRGALRDLAASLGEGVARLVADVAARVPGASVLLQLDEPSLPAVLAGRVATESGFGTYPAVPEPDAADVLRGVLSAAGVPAVVHCCAPDVPVGLVRSAGAVGVAVDTALLPSDAAGMDRWGEALDAGLGLFAGAVPVAPRRGADATAADTVRTYWHRLGLPAATLPAQVVVTQSCGLAGATPDDARAALRYARDAARRLADDPGTG</sequence>
<dbReference type="InterPro" id="IPR038071">
    <property type="entry name" value="UROD/MetE-like_sf"/>
</dbReference>
<protein>
    <recommendedName>
        <fullName evidence="3">Cobalamin-independent synthase, Catalytic domain</fullName>
    </recommendedName>
</protein>
<evidence type="ECO:0008006" key="3">
    <source>
        <dbReference type="Google" id="ProtNLM"/>
    </source>
</evidence>
<proteinExistence type="predicted"/>
<dbReference type="Gene3D" id="3.20.20.210">
    <property type="match status" value="1"/>
</dbReference>
<dbReference type="Proteomes" id="UP000612808">
    <property type="component" value="Unassembled WGS sequence"/>
</dbReference>
<name>A0A8J3JCY3_9ACTN</name>